<keyword evidence="1" id="KW-0732">Signal</keyword>
<dbReference type="PANTHER" id="PTHR35788:SF1">
    <property type="entry name" value="EXPORTED PROTEIN"/>
    <property type="match status" value="1"/>
</dbReference>
<organism evidence="2 3">
    <name type="scientific">Effusibacillus consociatus</name>
    <dbReference type="NCBI Taxonomy" id="1117041"/>
    <lineage>
        <taxon>Bacteria</taxon>
        <taxon>Bacillati</taxon>
        <taxon>Bacillota</taxon>
        <taxon>Bacilli</taxon>
        <taxon>Bacillales</taxon>
        <taxon>Alicyclobacillaceae</taxon>
        <taxon>Effusibacillus</taxon>
    </lineage>
</organism>
<sequence>MKKQFTSKSRRASVLTVLILGTTLLSSGCSTLSALAQPTVTVGEIAVNPKDPKSVERTLDQLAARYEKPAIPVHKDYDTNTIIWETPGKALDREKTRERILNSTPGSKVEPVLRTVPAAVGARHLVTEVPAGYEKIGEFSTKLPYEKGYLANIQLASNFLTDSVVMPGETLSFNKVTGFPTAERGYQPGPGIENGKVVQMYGGGICQVSTTLFNAVTAAGLEVVERHPHSLPVSYVPSGKDAMVYIEEGYDFIFKNNRSTPVIVKSKLHDGVVTVTIYGK</sequence>
<reference evidence="3" key="1">
    <citation type="journal article" date="2019" name="Int. J. Syst. Evol. Microbiol.">
        <title>The Global Catalogue of Microorganisms (GCM) 10K type strain sequencing project: providing services to taxonomists for standard genome sequencing and annotation.</title>
        <authorList>
            <consortium name="The Broad Institute Genomics Platform"/>
            <consortium name="The Broad Institute Genome Sequencing Center for Infectious Disease"/>
            <person name="Wu L."/>
            <person name="Ma J."/>
        </authorList>
    </citation>
    <scope>NUCLEOTIDE SEQUENCE [LARGE SCALE GENOMIC DNA]</scope>
    <source>
        <strain evidence="3">WYCCWR 12678</strain>
    </source>
</reference>
<evidence type="ECO:0000313" key="2">
    <source>
        <dbReference type="EMBL" id="MFC4768575.1"/>
    </source>
</evidence>
<comment type="caution">
    <text evidence="2">The sequence shown here is derived from an EMBL/GenBank/DDBJ whole genome shotgun (WGS) entry which is preliminary data.</text>
</comment>
<dbReference type="PROSITE" id="PS51257">
    <property type="entry name" value="PROKAR_LIPOPROTEIN"/>
    <property type="match status" value="1"/>
</dbReference>
<evidence type="ECO:0000313" key="3">
    <source>
        <dbReference type="Proteomes" id="UP001596002"/>
    </source>
</evidence>
<feature type="chain" id="PRO_5046320880" evidence="1">
    <location>
        <begin position="37"/>
        <end position="280"/>
    </location>
</feature>
<dbReference type="InterPro" id="IPR052913">
    <property type="entry name" value="Glycopeptide_resist_protein"/>
</dbReference>
<proteinExistence type="predicted"/>
<dbReference type="RefSeq" id="WP_380026527.1">
    <property type="nucleotide sequence ID" value="NZ_JBHSHC010000108.1"/>
</dbReference>
<dbReference type="Pfam" id="PF04294">
    <property type="entry name" value="VanW"/>
    <property type="match status" value="1"/>
</dbReference>
<evidence type="ECO:0000256" key="1">
    <source>
        <dbReference type="SAM" id="SignalP"/>
    </source>
</evidence>
<dbReference type="PANTHER" id="PTHR35788">
    <property type="entry name" value="EXPORTED PROTEIN-RELATED"/>
    <property type="match status" value="1"/>
</dbReference>
<gene>
    <name evidence="2" type="ORF">ACFO8Q_14615</name>
</gene>
<accession>A0ABV9Q7G3</accession>
<protein>
    <submittedName>
        <fullName evidence="2">VanW family protein</fullName>
    </submittedName>
</protein>
<dbReference type="Proteomes" id="UP001596002">
    <property type="component" value="Unassembled WGS sequence"/>
</dbReference>
<keyword evidence="3" id="KW-1185">Reference proteome</keyword>
<name>A0ABV9Q7G3_9BACL</name>
<dbReference type="EMBL" id="JBHSHC010000108">
    <property type="protein sequence ID" value="MFC4768575.1"/>
    <property type="molecule type" value="Genomic_DNA"/>
</dbReference>
<dbReference type="InterPro" id="IPR007391">
    <property type="entry name" value="Vancomycin_resist_VanW"/>
</dbReference>
<feature type="signal peptide" evidence="1">
    <location>
        <begin position="1"/>
        <end position="36"/>
    </location>
</feature>